<dbReference type="SUPFAM" id="SSF56752">
    <property type="entry name" value="D-aminoacid aminotransferase-like PLP-dependent enzymes"/>
    <property type="match status" value="1"/>
</dbReference>
<evidence type="ECO:0000256" key="9">
    <source>
        <dbReference type="ARBA" id="ARBA00047911"/>
    </source>
</evidence>
<evidence type="ECO:0000256" key="8">
    <source>
        <dbReference type="ARBA" id="ARBA00022898"/>
    </source>
</evidence>
<dbReference type="PANTHER" id="PTHR42743">
    <property type="entry name" value="AMINO-ACID AMINOTRANSFERASE"/>
    <property type="match status" value="1"/>
</dbReference>
<evidence type="ECO:0000256" key="6">
    <source>
        <dbReference type="ARBA" id="ARBA00022576"/>
    </source>
</evidence>
<name>A0A562QGT3_9BACI</name>
<dbReference type="OrthoDB" id="9805628at2"/>
<sequence>MTYILQNQDLVRKEDAYVHIDDRGYYFGDGIYEVIRVYHGQAFASWHHIKRFIASAKKLDMNLPYTEAKLNELIDLLLHKNKLTDGLIYLQMTRGIEPRNHLYSRESTPVLTGFTQPFTRNHVVQTKGINAWLTDDIRWLRCDIKTINLLGNVMAKREATDNKCQEALMHRDGTITEGSSSNLFLVKNNVLYTHPATNLILNGITRQLVIELAQTHQYKVIEEPFPVDVLIHADEAFITSTTMEITPITSINGQVQTTYSIGPVTKDLQTKFHDTLPKN</sequence>
<reference evidence="13 14" key="1">
    <citation type="journal article" date="2015" name="Stand. Genomic Sci.">
        <title>Genomic Encyclopedia of Bacterial and Archaeal Type Strains, Phase III: the genomes of soil and plant-associated and newly described type strains.</title>
        <authorList>
            <person name="Whitman W.B."/>
            <person name="Woyke T."/>
            <person name="Klenk H.P."/>
            <person name="Zhou Y."/>
            <person name="Lilburn T.G."/>
            <person name="Beck B.J."/>
            <person name="De Vos P."/>
            <person name="Vandamme P."/>
            <person name="Eisen J.A."/>
            <person name="Garrity G."/>
            <person name="Hugenholtz P."/>
            <person name="Kyrpides N.C."/>
        </authorList>
    </citation>
    <scope>NUCLEOTIDE SEQUENCE [LARGE SCALE GENOMIC DNA]</scope>
    <source>
        <strain evidence="13 14">CGMCC 1.10116</strain>
    </source>
</reference>
<keyword evidence="7" id="KW-0808">Transferase</keyword>
<evidence type="ECO:0000313" key="13">
    <source>
        <dbReference type="EMBL" id="TWI55972.1"/>
    </source>
</evidence>
<dbReference type="InterPro" id="IPR043131">
    <property type="entry name" value="BCAT-like_N"/>
</dbReference>
<proteinExistence type="inferred from homology"/>
<dbReference type="InterPro" id="IPR043132">
    <property type="entry name" value="BCAT-like_C"/>
</dbReference>
<dbReference type="GO" id="GO:0047810">
    <property type="term" value="F:D-alanine-2-oxoglutarate aminotransferase activity"/>
    <property type="evidence" value="ECO:0007669"/>
    <property type="project" value="UniProtKB-EC"/>
</dbReference>
<dbReference type="InterPro" id="IPR036038">
    <property type="entry name" value="Aminotransferase-like"/>
</dbReference>
<dbReference type="AlphaFoldDB" id="A0A562QGT3"/>
<comment type="catalytic activity">
    <reaction evidence="9 12">
        <text>D-alanine + 2-oxoglutarate = D-glutamate + pyruvate</text>
        <dbReference type="Rhea" id="RHEA:15869"/>
        <dbReference type="ChEBI" id="CHEBI:15361"/>
        <dbReference type="ChEBI" id="CHEBI:16810"/>
        <dbReference type="ChEBI" id="CHEBI:29986"/>
        <dbReference type="ChEBI" id="CHEBI:57416"/>
        <dbReference type="EC" id="2.6.1.21"/>
    </reaction>
</comment>
<evidence type="ECO:0000256" key="11">
    <source>
        <dbReference type="RuleBase" id="RU004516"/>
    </source>
</evidence>
<keyword evidence="8 11" id="KW-0663">Pyridoxal phosphate</keyword>
<comment type="similarity">
    <text evidence="2 10">Belongs to the class-IV pyridoxal-phosphate-dependent aminotransferase family.</text>
</comment>
<dbReference type="Gene3D" id="3.20.10.10">
    <property type="entry name" value="D-amino Acid Aminotransferase, subunit A, domain 2"/>
    <property type="match status" value="1"/>
</dbReference>
<comment type="function">
    <text evidence="12">Acts on the D-isomers of alanine, leucine, aspartate, glutamate, aminobutyrate, norvaline and asparagine. The enzyme transfers an amino group from a substrate D-amino acid to the pyridoxal phosphate cofactor to form pyridoxamine and an alpha-keto acid in the first half-reaction.</text>
</comment>
<dbReference type="GO" id="GO:0008652">
    <property type="term" value="P:amino acid biosynthetic process"/>
    <property type="evidence" value="ECO:0007669"/>
    <property type="project" value="UniProtKB-ARBA"/>
</dbReference>
<evidence type="ECO:0000313" key="14">
    <source>
        <dbReference type="Proteomes" id="UP000315711"/>
    </source>
</evidence>
<dbReference type="NCBIfam" id="TIGR01121">
    <property type="entry name" value="D_amino_aminoT"/>
    <property type="match status" value="1"/>
</dbReference>
<keyword evidence="6" id="KW-0032">Aminotransferase</keyword>
<dbReference type="InterPro" id="IPR001544">
    <property type="entry name" value="Aminotrans_IV"/>
</dbReference>
<evidence type="ECO:0000256" key="2">
    <source>
        <dbReference type="ARBA" id="ARBA00009320"/>
    </source>
</evidence>
<dbReference type="InterPro" id="IPR005784">
    <property type="entry name" value="D_amino_transT"/>
</dbReference>
<keyword evidence="14" id="KW-1185">Reference proteome</keyword>
<comment type="cofactor">
    <cofactor evidence="1 11">
        <name>pyridoxal 5'-phosphate</name>
        <dbReference type="ChEBI" id="CHEBI:597326"/>
    </cofactor>
</comment>
<evidence type="ECO:0000256" key="7">
    <source>
        <dbReference type="ARBA" id="ARBA00022679"/>
    </source>
</evidence>
<dbReference type="Pfam" id="PF01063">
    <property type="entry name" value="Aminotran_4"/>
    <property type="match status" value="1"/>
</dbReference>
<comment type="caution">
    <text evidence="13">The sequence shown here is derived from an EMBL/GenBank/DDBJ whole genome shotgun (WGS) entry which is preliminary data.</text>
</comment>
<evidence type="ECO:0000256" key="3">
    <source>
        <dbReference type="ARBA" id="ARBA00011738"/>
    </source>
</evidence>
<accession>A0A562QGT3</accession>
<dbReference type="PANTHER" id="PTHR42743:SF10">
    <property type="entry name" value="D-ALANINE AMINOTRANSFERASE"/>
    <property type="match status" value="1"/>
</dbReference>
<evidence type="ECO:0000256" key="10">
    <source>
        <dbReference type="RuleBase" id="RU004106"/>
    </source>
</evidence>
<evidence type="ECO:0000256" key="4">
    <source>
        <dbReference type="ARBA" id="ARBA00012874"/>
    </source>
</evidence>
<dbReference type="EMBL" id="VLKZ01000006">
    <property type="protein sequence ID" value="TWI55972.1"/>
    <property type="molecule type" value="Genomic_DNA"/>
</dbReference>
<dbReference type="FunFam" id="3.20.10.10:FF:000002">
    <property type="entry name" value="D-alanine aminotransferase"/>
    <property type="match status" value="1"/>
</dbReference>
<protein>
    <recommendedName>
        <fullName evidence="5 12">D-alanine aminotransferase</fullName>
        <ecNumber evidence="4 12">2.6.1.21</ecNumber>
    </recommendedName>
</protein>
<dbReference type="PROSITE" id="PS00770">
    <property type="entry name" value="AA_TRANSFER_CLASS_4"/>
    <property type="match status" value="1"/>
</dbReference>
<dbReference type="EC" id="2.6.1.21" evidence="4 12"/>
<evidence type="ECO:0000256" key="1">
    <source>
        <dbReference type="ARBA" id="ARBA00001933"/>
    </source>
</evidence>
<dbReference type="Proteomes" id="UP000315711">
    <property type="component" value="Unassembled WGS sequence"/>
</dbReference>
<dbReference type="RefSeq" id="WP_144450821.1">
    <property type="nucleotide sequence ID" value="NZ_VLKZ01000006.1"/>
</dbReference>
<dbReference type="GO" id="GO:0046394">
    <property type="term" value="P:carboxylic acid biosynthetic process"/>
    <property type="evidence" value="ECO:0007669"/>
    <property type="project" value="UniProtKB-ARBA"/>
</dbReference>
<dbReference type="GO" id="GO:0005829">
    <property type="term" value="C:cytosol"/>
    <property type="evidence" value="ECO:0007669"/>
    <property type="project" value="TreeGrafter"/>
</dbReference>
<dbReference type="GO" id="GO:0046416">
    <property type="term" value="P:D-amino acid metabolic process"/>
    <property type="evidence" value="ECO:0007669"/>
    <property type="project" value="InterPro"/>
</dbReference>
<dbReference type="GO" id="GO:0030170">
    <property type="term" value="F:pyridoxal phosphate binding"/>
    <property type="evidence" value="ECO:0007669"/>
    <property type="project" value="InterPro"/>
</dbReference>
<comment type="subunit">
    <text evidence="3">Homodimer.</text>
</comment>
<dbReference type="CDD" id="cd01558">
    <property type="entry name" value="D-AAT_like"/>
    <property type="match status" value="1"/>
</dbReference>
<evidence type="ECO:0000256" key="12">
    <source>
        <dbReference type="RuleBase" id="RU004520"/>
    </source>
</evidence>
<dbReference type="InterPro" id="IPR050571">
    <property type="entry name" value="Class-IV_PLP-Dep_Aminotrnsfr"/>
</dbReference>
<dbReference type="InterPro" id="IPR018300">
    <property type="entry name" value="Aminotrans_IV_CS"/>
</dbReference>
<dbReference type="Gene3D" id="3.30.470.10">
    <property type="match status" value="1"/>
</dbReference>
<evidence type="ECO:0000256" key="5">
    <source>
        <dbReference type="ARBA" id="ARBA00021779"/>
    </source>
</evidence>
<organism evidence="13 14">
    <name type="scientific">Halalkalibacter nanhaiisediminis</name>
    <dbReference type="NCBI Taxonomy" id="688079"/>
    <lineage>
        <taxon>Bacteria</taxon>
        <taxon>Bacillati</taxon>
        <taxon>Bacillota</taxon>
        <taxon>Bacilli</taxon>
        <taxon>Bacillales</taxon>
        <taxon>Bacillaceae</taxon>
        <taxon>Halalkalibacter</taxon>
    </lineage>
</organism>
<gene>
    <name evidence="13" type="ORF">IQ10_02538</name>
</gene>